<dbReference type="GO" id="GO:0030010">
    <property type="term" value="P:establishment of cell polarity"/>
    <property type="evidence" value="ECO:0007669"/>
    <property type="project" value="TreeGrafter"/>
</dbReference>
<feature type="compositionally biased region" description="Low complexity" evidence="1">
    <location>
        <begin position="38"/>
        <end position="47"/>
    </location>
</feature>
<evidence type="ECO:0000313" key="3">
    <source>
        <dbReference type="EMBL" id="KJY02409.1"/>
    </source>
</evidence>
<feature type="compositionally biased region" description="Polar residues" evidence="1">
    <location>
        <begin position="365"/>
        <end position="374"/>
    </location>
</feature>
<evidence type="ECO:0000313" key="4">
    <source>
        <dbReference type="Proteomes" id="UP000033647"/>
    </source>
</evidence>
<name>A0A0F4GYR8_9PEZI</name>
<organism evidence="3 4">
    <name type="scientific">Zymoseptoria brevis</name>
    <dbReference type="NCBI Taxonomy" id="1047168"/>
    <lineage>
        <taxon>Eukaryota</taxon>
        <taxon>Fungi</taxon>
        <taxon>Dikarya</taxon>
        <taxon>Ascomycota</taxon>
        <taxon>Pezizomycotina</taxon>
        <taxon>Dothideomycetes</taxon>
        <taxon>Dothideomycetidae</taxon>
        <taxon>Mycosphaerellales</taxon>
        <taxon>Mycosphaerellaceae</taxon>
        <taxon>Zymoseptoria</taxon>
    </lineage>
</organism>
<dbReference type="GO" id="GO:0009986">
    <property type="term" value="C:cell surface"/>
    <property type="evidence" value="ECO:0007669"/>
    <property type="project" value="TreeGrafter"/>
</dbReference>
<dbReference type="GO" id="GO:0001402">
    <property type="term" value="P:signal transduction involved in filamentous growth"/>
    <property type="evidence" value="ECO:0007669"/>
    <property type="project" value="TreeGrafter"/>
</dbReference>
<dbReference type="STRING" id="1047168.A0A0F4GYR8"/>
<dbReference type="PANTHER" id="PTHR35778:SF1">
    <property type="entry name" value="SIGNALING MUCIN HKR1-RELATED"/>
    <property type="match status" value="1"/>
</dbReference>
<dbReference type="GO" id="GO:0005576">
    <property type="term" value="C:extracellular region"/>
    <property type="evidence" value="ECO:0007669"/>
    <property type="project" value="TreeGrafter"/>
</dbReference>
<feature type="compositionally biased region" description="Polar residues" evidence="1">
    <location>
        <begin position="405"/>
        <end position="423"/>
    </location>
</feature>
<feature type="compositionally biased region" description="Polar residues" evidence="1">
    <location>
        <begin position="58"/>
        <end position="71"/>
    </location>
</feature>
<feature type="region of interest" description="Disordered" evidence="1">
    <location>
        <begin position="405"/>
        <end position="428"/>
    </location>
</feature>
<protein>
    <recommendedName>
        <fullName evidence="5">Basic proline-rich protein</fullName>
    </recommendedName>
</protein>
<feature type="compositionally biased region" description="Low complexity" evidence="1">
    <location>
        <begin position="678"/>
        <end position="701"/>
    </location>
</feature>
<feature type="compositionally biased region" description="Low complexity" evidence="1">
    <location>
        <begin position="100"/>
        <end position="117"/>
    </location>
</feature>
<feature type="region of interest" description="Disordered" evidence="1">
    <location>
        <begin position="675"/>
        <end position="734"/>
    </location>
</feature>
<feature type="compositionally biased region" description="Low complexity" evidence="1">
    <location>
        <begin position="7"/>
        <end position="30"/>
    </location>
</feature>
<dbReference type="GO" id="GO:0005034">
    <property type="term" value="F:osmosensor activity"/>
    <property type="evidence" value="ECO:0007669"/>
    <property type="project" value="InterPro"/>
</dbReference>
<evidence type="ECO:0000256" key="1">
    <source>
        <dbReference type="SAM" id="MobiDB-lite"/>
    </source>
</evidence>
<feature type="region of interest" description="Disordered" evidence="1">
    <location>
        <begin position="632"/>
        <end position="651"/>
    </location>
</feature>
<keyword evidence="4" id="KW-1185">Reference proteome</keyword>
<proteinExistence type="predicted"/>
<dbReference type="EMBL" id="LAFY01000050">
    <property type="protein sequence ID" value="KJY02409.1"/>
    <property type="molecule type" value="Genomic_DNA"/>
</dbReference>
<dbReference type="AlphaFoldDB" id="A0A0F4GYR8"/>
<sequence length="734" mass="72702">MEVFFRPTDGGLLPGILGPLTGGTPTTTGGSVPQSTDGGLLPGILGPLTGGTSDGAASPTSSPGNEPANGTSPGDGGLLPGLSSVLAPIVGQPTTTPVPAASDSGSNGTGTATDDTGLLPSILNPIIGQPSTTTGTGNGPVYEGTPTAPPNSDSTGVLDPLLPDTSAPLLVGISTILNGSPTTTDGSYVPPATSTDGILQPIISDLIPGPTGSTSPAPIITGAPNTTESTTSGGSLPIPLPLPTDTPTSLLPTDIIPSSTTPQDTSIPQGTSIAPVNTLTDTPAPAANGTTTTMPTAPPAQTEPAQTETSTTESLPEYKPTDTAAPGNTSATTTEPIAPISTTPVALPSTTGTLVPTNAPPETATPVQSTTDLPVTSSKPVISIIPTGTDSATTLVVPSTMEFAPTTTQVSQSRPTGASSTSAKGMPSAMPRLVQPPGGMPVAPLNTTLIQIGFNFGLNFAFVVSTDNSASQIFTYLPEGIAYALGLTVDQIKMNALMPYDTTASLGFITTLAQAYIPSDQVSTLQLDLHTAMSKAYQNPDSAVNSLMGMINPTIPILPGANLDASFNGPSDDPDGSTDSNKKGDGAPIGGDSGSSKAVNGTSIGIGMGAVAGAAVYAAAMVYVARRYRKKRAGHKRASSLTPMGGGSGDMSERYGVRGSALTAGGMGGYFMSGANGGRSSRGSRGSSSGNGSSGSAGRTSRVSEGAGSSGQKSVREQGISAPVAQENSLGWNL</sequence>
<dbReference type="GO" id="GO:0005886">
    <property type="term" value="C:plasma membrane"/>
    <property type="evidence" value="ECO:0007669"/>
    <property type="project" value="InterPro"/>
</dbReference>
<dbReference type="GO" id="GO:0006972">
    <property type="term" value="P:hyperosmotic response"/>
    <property type="evidence" value="ECO:0007669"/>
    <property type="project" value="TreeGrafter"/>
</dbReference>
<dbReference type="GO" id="GO:0007232">
    <property type="term" value="P:osmosensory signaling pathway via Sho1 osmosensor"/>
    <property type="evidence" value="ECO:0007669"/>
    <property type="project" value="InterPro"/>
</dbReference>
<feature type="region of interest" description="Disordered" evidence="1">
    <location>
        <begin position="252"/>
        <end position="374"/>
    </location>
</feature>
<reference evidence="3 4" key="1">
    <citation type="submission" date="2015-03" db="EMBL/GenBank/DDBJ databases">
        <title>RNA-seq based gene annotation and comparative genomics of four Zymoseptoria species reveal species-specific pathogenicity related genes and transposable element activity.</title>
        <authorList>
            <person name="Grandaubert J."/>
            <person name="Bhattacharyya A."/>
            <person name="Stukenbrock E.H."/>
        </authorList>
    </citation>
    <scope>NUCLEOTIDE SEQUENCE [LARGE SCALE GENOMIC DNA]</scope>
    <source>
        <strain evidence="3 4">Zb18110</strain>
    </source>
</reference>
<feature type="transmembrane region" description="Helical" evidence="2">
    <location>
        <begin position="604"/>
        <end position="625"/>
    </location>
</feature>
<feature type="compositionally biased region" description="Polar residues" evidence="1">
    <location>
        <begin position="326"/>
        <end position="356"/>
    </location>
</feature>
<dbReference type="PANTHER" id="PTHR35778">
    <property type="entry name" value="SIGNALING MUCIN HKR1-RELATED"/>
    <property type="match status" value="1"/>
</dbReference>
<gene>
    <name evidence="3" type="ORF">TI39_contig53g00022</name>
</gene>
<feature type="compositionally biased region" description="Polar residues" evidence="1">
    <location>
        <begin position="256"/>
        <end position="279"/>
    </location>
</feature>
<keyword evidence="2" id="KW-0812">Transmembrane</keyword>
<feature type="region of interest" description="Disordered" evidence="1">
    <location>
        <begin position="1"/>
        <end position="158"/>
    </location>
</feature>
<comment type="caution">
    <text evidence="3">The sequence shown here is derived from an EMBL/GenBank/DDBJ whole genome shotgun (WGS) entry which is preliminary data.</text>
</comment>
<keyword evidence="2" id="KW-1133">Transmembrane helix</keyword>
<evidence type="ECO:0008006" key="5">
    <source>
        <dbReference type="Google" id="ProtNLM"/>
    </source>
</evidence>
<dbReference type="GO" id="GO:0030427">
    <property type="term" value="C:site of polarized growth"/>
    <property type="evidence" value="ECO:0007669"/>
    <property type="project" value="TreeGrafter"/>
</dbReference>
<dbReference type="GO" id="GO:0031505">
    <property type="term" value="P:fungal-type cell wall organization"/>
    <property type="evidence" value="ECO:0007669"/>
    <property type="project" value="TreeGrafter"/>
</dbReference>
<dbReference type="InterPro" id="IPR039295">
    <property type="entry name" value="MSB2"/>
</dbReference>
<accession>A0A0F4GYR8</accession>
<evidence type="ECO:0000256" key="2">
    <source>
        <dbReference type="SAM" id="Phobius"/>
    </source>
</evidence>
<keyword evidence="2" id="KW-0472">Membrane</keyword>
<feature type="region of interest" description="Disordered" evidence="1">
    <location>
        <begin position="562"/>
        <end position="596"/>
    </location>
</feature>
<dbReference type="OrthoDB" id="3366093at2759"/>
<feature type="compositionally biased region" description="Low complexity" evidence="1">
    <location>
        <begin position="280"/>
        <end position="309"/>
    </location>
</feature>
<dbReference type="Proteomes" id="UP000033647">
    <property type="component" value="Unassembled WGS sequence"/>
</dbReference>